<keyword evidence="4" id="KW-1185">Reference proteome</keyword>
<organism evidence="3 4">
    <name type="scientific">Cryptolaemus montrouzieri</name>
    <dbReference type="NCBI Taxonomy" id="559131"/>
    <lineage>
        <taxon>Eukaryota</taxon>
        <taxon>Metazoa</taxon>
        <taxon>Ecdysozoa</taxon>
        <taxon>Arthropoda</taxon>
        <taxon>Hexapoda</taxon>
        <taxon>Insecta</taxon>
        <taxon>Pterygota</taxon>
        <taxon>Neoptera</taxon>
        <taxon>Endopterygota</taxon>
        <taxon>Coleoptera</taxon>
        <taxon>Polyphaga</taxon>
        <taxon>Cucujiformia</taxon>
        <taxon>Coccinelloidea</taxon>
        <taxon>Coccinellidae</taxon>
        <taxon>Scymninae</taxon>
        <taxon>Scymnini</taxon>
        <taxon>Cryptolaemus</taxon>
    </lineage>
</organism>
<dbReference type="InterPro" id="IPR019356">
    <property type="entry name" value="Menorin_dom"/>
</dbReference>
<name>A0ABD2MH94_9CUCU</name>
<dbReference type="EMBL" id="JABFTP020000001">
    <property type="protein sequence ID" value="KAL3265753.1"/>
    <property type="molecule type" value="Genomic_DNA"/>
</dbReference>
<protein>
    <recommendedName>
        <fullName evidence="2">Menorin-like domain-containing protein</fullName>
    </recommendedName>
</protein>
<feature type="domain" description="Menorin-like" evidence="2">
    <location>
        <begin position="8"/>
        <end position="254"/>
    </location>
</feature>
<dbReference type="AlphaFoldDB" id="A0ABD2MH94"/>
<dbReference type="PANTHER" id="PTHR21184:SF6">
    <property type="entry name" value="CONSERVED PLASMA MEMBRANE PROTEIN"/>
    <property type="match status" value="1"/>
</dbReference>
<evidence type="ECO:0000259" key="2">
    <source>
        <dbReference type="Pfam" id="PF10223"/>
    </source>
</evidence>
<comment type="caution">
    <text evidence="3">The sequence shown here is derived from an EMBL/GenBank/DDBJ whole genome shotgun (WGS) entry which is preliminary data.</text>
</comment>
<proteinExistence type="inferred from homology"/>
<dbReference type="Pfam" id="PF10223">
    <property type="entry name" value="Menorin_N"/>
    <property type="match status" value="1"/>
</dbReference>
<evidence type="ECO:0000313" key="3">
    <source>
        <dbReference type="EMBL" id="KAL3265753.1"/>
    </source>
</evidence>
<evidence type="ECO:0000256" key="1">
    <source>
        <dbReference type="ARBA" id="ARBA00044953"/>
    </source>
</evidence>
<gene>
    <name evidence="3" type="ORF">HHI36_009954</name>
</gene>
<accession>A0ABD2MH94</accession>
<dbReference type="Proteomes" id="UP001516400">
    <property type="component" value="Unassembled WGS sequence"/>
</dbReference>
<evidence type="ECO:0000313" key="4">
    <source>
        <dbReference type="Proteomes" id="UP001516400"/>
    </source>
</evidence>
<sequence length="272" mass="30296">MVLPSEKNLAEISWLHGVNDKTLLKGSLSSDVNMLEADVLMGRLSNGKEAEIAIMAHPPNNESDLSLMEFVSIVDEFNKISSLKKGIKLDFKNIKAFESAVRNDAFTKILLQANYPVWLNADILEGPLALPESKPVDANRFLKGAKLFPNSILSLGWTTGFDKSQCASYNDSHIEEMLHTLNSNNVCQQVTFAVRAGLVAESKRQINSLLCNNTHTLTIWSAINDDGFDINNLNEVLNSVGVSRIYVDVPDKLRKRLNLNNSTNCMQKRYIL</sequence>
<dbReference type="PANTHER" id="PTHR21184">
    <property type="entry name" value="MENORIN (DENDRITIC BRANCHING PROTEIN)"/>
    <property type="match status" value="1"/>
</dbReference>
<reference evidence="3 4" key="1">
    <citation type="journal article" date="2021" name="BMC Biol.">
        <title>Horizontally acquired antibacterial genes associated with adaptive radiation of ladybird beetles.</title>
        <authorList>
            <person name="Li H.S."/>
            <person name="Tang X.F."/>
            <person name="Huang Y.H."/>
            <person name="Xu Z.Y."/>
            <person name="Chen M.L."/>
            <person name="Du X.Y."/>
            <person name="Qiu B.Y."/>
            <person name="Chen P.T."/>
            <person name="Zhang W."/>
            <person name="Slipinski A."/>
            <person name="Escalona H.E."/>
            <person name="Waterhouse R.M."/>
            <person name="Zwick A."/>
            <person name="Pang H."/>
        </authorList>
    </citation>
    <scope>NUCLEOTIDE SEQUENCE [LARGE SCALE GENOMIC DNA]</scope>
    <source>
        <strain evidence="3">SYSU2018</strain>
    </source>
</reference>
<comment type="similarity">
    <text evidence="1">Belongs to the menorin family.</text>
</comment>